<dbReference type="RefSeq" id="WP_130856675.1">
    <property type="nucleotide sequence ID" value="NZ_JBHLWO010000002.1"/>
</dbReference>
<comment type="caution">
    <text evidence="2">The sequence shown here is derived from an EMBL/GenBank/DDBJ whole genome shotgun (WGS) entry which is preliminary data.</text>
</comment>
<protein>
    <submittedName>
        <fullName evidence="2">Crp/Fnr family transcriptional regulator</fullName>
    </submittedName>
</protein>
<evidence type="ECO:0000313" key="3">
    <source>
        <dbReference type="Proteomes" id="UP001589774"/>
    </source>
</evidence>
<dbReference type="Gene3D" id="2.60.120.10">
    <property type="entry name" value="Jelly Rolls"/>
    <property type="match status" value="1"/>
</dbReference>
<feature type="domain" description="Cyclic nucleotide-binding" evidence="1">
    <location>
        <begin position="30"/>
        <end position="109"/>
    </location>
</feature>
<evidence type="ECO:0000313" key="2">
    <source>
        <dbReference type="EMBL" id="MFC0320644.1"/>
    </source>
</evidence>
<organism evidence="2 3">
    <name type="scientific">Olivibacter oleidegradans</name>
    <dbReference type="NCBI Taxonomy" id="760123"/>
    <lineage>
        <taxon>Bacteria</taxon>
        <taxon>Pseudomonadati</taxon>
        <taxon>Bacteroidota</taxon>
        <taxon>Sphingobacteriia</taxon>
        <taxon>Sphingobacteriales</taxon>
        <taxon>Sphingobacteriaceae</taxon>
        <taxon>Olivibacter</taxon>
    </lineage>
</organism>
<gene>
    <name evidence="2" type="ORF">ACFFI0_20130</name>
</gene>
<keyword evidence="3" id="KW-1185">Reference proteome</keyword>
<dbReference type="InterPro" id="IPR000595">
    <property type="entry name" value="cNMP-bd_dom"/>
</dbReference>
<dbReference type="InterPro" id="IPR014710">
    <property type="entry name" value="RmlC-like_jellyroll"/>
</dbReference>
<sequence length="192" mass="22631">MYSNIINNVSKHITLTKDETQFFTELLTFKKVPKKTILLQQGEICKFEVYIQKGCIRSYYIDEDGLEVTLLFSVEDWWVSNMASFHEQTPSQMIIETMEDCELYIVTPQTKEILLKKIPKFERFFRIIVQRHLCTFQNRVLHTISKSATDRYLDFLKLYPGIPTRVAQHYIASYLGISAEFLSKIRKRLSGK</sequence>
<proteinExistence type="predicted"/>
<reference evidence="2 3" key="1">
    <citation type="submission" date="2024-09" db="EMBL/GenBank/DDBJ databases">
        <authorList>
            <person name="Sun Q."/>
            <person name="Mori K."/>
        </authorList>
    </citation>
    <scope>NUCLEOTIDE SEQUENCE [LARGE SCALE GENOMIC DNA]</scope>
    <source>
        <strain evidence="2 3">CCM 7765</strain>
    </source>
</reference>
<name>A0ABV6HP28_9SPHI</name>
<accession>A0ABV6HP28</accession>
<evidence type="ECO:0000259" key="1">
    <source>
        <dbReference type="Pfam" id="PF00027"/>
    </source>
</evidence>
<dbReference type="Proteomes" id="UP001589774">
    <property type="component" value="Unassembled WGS sequence"/>
</dbReference>
<dbReference type="InterPro" id="IPR018490">
    <property type="entry name" value="cNMP-bd_dom_sf"/>
</dbReference>
<dbReference type="SUPFAM" id="SSF51206">
    <property type="entry name" value="cAMP-binding domain-like"/>
    <property type="match status" value="1"/>
</dbReference>
<dbReference type="EMBL" id="JBHLWO010000002">
    <property type="protein sequence ID" value="MFC0320644.1"/>
    <property type="molecule type" value="Genomic_DNA"/>
</dbReference>
<dbReference type="Pfam" id="PF00027">
    <property type="entry name" value="cNMP_binding"/>
    <property type="match status" value="1"/>
</dbReference>